<accession>A0ABS7PF92</accession>
<comment type="caution">
    <text evidence="3">The sequence shown here is derived from an EMBL/GenBank/DDBJ whole genome shotgun (WGS) entry which is preliminary data.</text>
</comment>
<sequence length="65" mass="6138">MKMLTALAGAAFLAVAAPAVAMDTPPSDPGHGGGSSGGGTPVPAPPVAIIFGLAAGAMLVRRKLG</sequence>
<feature type="transmembrane region" description="Helical" evidence="1">
    <location>
        <begin position="45"/>
        <end position="61"/>
    </location>
</feature>
<feature type="chain" id="PRO_5047173719" description="PEP-CTERM sorting domain-containing protein" evidence="2">
    <location>
        <begin position="22"/>
        <end position="65"/>
    </location>
</feature>
<evidence type="ECO:0000256" key="2">
    <source>
        <dbReference type="SAM" id="SignalP"/>
    </source>
</evidence>
<keyword evidence="4" id="KW-1185">Reference proteome</keyword>
<organism evidence="3 4">
    <name type="scientific">Alteriqipengyuania abyssalis</name>
    <dbReference type="NCBI Taxonomy" id="2860200"/>
    <lineage>
        <taxon>Bacteria</taxon>
        <taxon>Pseudomonadati</taxon>
        <taxon>Pseudomonadota</taxon>
        <taxon>Alphaproteobacteria</taxon>
        <taxon>Sphingomonadales</taxon>
        <taxon>Erythrobacteraceae</taxon>
        <taxon>Alteriqipengyuania</taxon>
    </lineage>
</organism>
<evidence type="ECO:0000313" key="4">
    <source>
        <dbReference type="Proteomes" id="UP000759298"/>
    </source>
</evidence>
<proteinExistence type="predicted"/>
<name>A0ABS7PF92_9SPHN</name>
<gene>
    <name evidence="3" type="ORF">KYN89_11870</name>
</gene>
<evidence type="ECO:0008006" key="5">
    <source>
        <dbReference type="Google" id="ProtNLM"/>
    </source>
</evidence>
<evidence type="ECO:0000256" key="1">
    <source>
        <dbReference type="SAM" id="Phobius"/>
    </source>
</evidence>
<protein>
    <recommendedName>
        <fullName evidence="5">PEP-CTERM sorting domain-containing protein</fullName>
    </recommendedName>
</protein>
<evidence type="ECO:0000313" key="3">
    <source>
        <dbReference type="EMBL" id="MBY8337740.1"/>
    </source>
</evidence>
<dbReference type="RefSeq" id="WP_222825252.1">
    <property type="nucleotide sequence ID" value="NZ_JAHWXP010000003.1"/>
</dbReference>
<keyword evidence="1" id="KW-1133">Transmembrane helix</keyword>
<keyword evidence="1" id="KW-0812">Transmembrane</keyword>
<keyword evidence="2" id="KW-0732">Signal</keyword>
<keyword evidence="1" id="KW-0472">Membrane</keyword>
<dbReference type="Proteomes" id="UP000759298">
    <property type="component" value="Unassembled WGS sequence"/>
</dbReference>
<reference evidence="3 4" key="1">
    <citation type="submission" date="2021-07" db="EMBL/GenBank/DDBJ databases">
        <title>Alteriqipengyuania abyssalis NZ-12B nov, sp.nov isolated from deep sea sponge in pacific ocean.</title>
        <authorList>
            <person name="Tareen S."/>
            <person name="Wink J."/>
        </authorList>
    </citation>
    <scope>NUCLEOTIDE SEQUENCE [LARGE SCALE GENOMIC DNA]</scope>
    <source>
        <strain evidence="3 4">NZ-12B</strain>
    </source>
</reference>
<feature type="signal peptide" evidence="2">
    <location>
        <begin position="1"/>
        <end position="21"/>
    </location>
</feature>
<dbReference type="EMBL" id="JAHWXP010000003">
    <property type="protein sequence ID" value="MBY8337740.1"/>
    <property type="molecule type" value="Genomic_DNA"/>
</dbReference>